<evidence type="ECO:0000259" key="1">
    <source>
        <dbReference type="Pfam" id="PF14301"/>
    </source>
</evidence>
<gene>
    <name evidence="2" type="ORF">H2LOC_014150</name>
</gene>
<dbReference type="RefSeq" id="WP_136497626.1">
    <property type="nucleotide sequence ID" value="NZ_CP046052.1"/>
</dbReference>
<dbReference type="Pfam" id="PF14301">
    <property type="entry name" value="DUF4376"/>
    <property type="match status" value="1"/>
</dbReference>
<sequence>MTRTALIKGAKGPVEHVVLAGKDWVFPEGYTAVASETANVGDVYDGAGFTAPPSPAPTATELAAYARSKQAAIAGGMILVHIGAQSVEVSLDPQSLAALNGAAALASGNPGAVFTWVGSVGGTQLTSAQILTIYGVAHAFVQNSFTTLGAVLAAIAAGAITTFAQVDNPPTPLPSWPQS</sequence>
<name>A0A6B8KJJ3_9HYPH</name>
<dbReference type="AlphaFoldDB" id="A0A6B8KJJ3"/>
<accession>A0A6B8KJJ3</accession>
<reference evidence="2 3" key="1">
    <citation type="submission" date="2019-11" db="EMBL/GenBank/DDBJ databases">
        <title>The genome sequence of Methylocystis heyeri.</title>
        <authorList>
            <person name="Oshkin I.Y."/>
            <person name="Miroshnikov K."/>
            <person name="Dedysh S.N."/>
        </authorList>
    </citation>
    <scope>NUCLEOTIDE SEQUENCE [LARGE SCALE GENOMIC DNA]</scope>
    <source>
        <strain evidence="2 3">H2</strain>
    </source>
</reference>
<proteinExistence type="predicted"/>
<dbReference type="InterPro" id="IPR025484">
    <property type="entry name" value="DUF4376"/>
</dbReference>
<dbReference type="OrthoDB" id="8410700at2"/>
<dbReference type="KEGG" id="mhey:H2LOC_014150"/>
<dbReference type="EMBL" id="CP046052">
    <property type="protein sequence ID" value="QGM46743.1"/>
    <property type="molecule type" value="Genomic_DNA"/>
</dbReference>
<evidence type="ECO:0000313" key="2">
    <source>
        <dbReference type="EMBL" id="QGM46743.1"/>
    </source>
</evidence>
<keyword evidence="3" id="KW-1185">Reference proteome</keyword>
<evidence type="ECO:0000313" key="3">
    <source>
        <dbReference type="Proteomes" id="UP000309061"/>
    </source>
</evidence>
<dbReference type="Proteomes" id="UP000309061">
    <property type="component" value="Chromosome"/>
</dbReference>
<organism evidence="2 3">
    <name type="scientific">Methylocystis heyeri</name>
    <dbReference type="NCBI Taxonomy" id="391905"/>
    <lineage>
        <taxon>Bacteria</taxon>
        <taxon>Pseudomonadati</taxon>
        <taxon>Pseudomonadota</taxon>
        <taxon>Alphaproteobacteria</taxon>
        <taxon>Hyphomicrobiales</taxon>
        <taxon>Methylocystaceae</taxon>
        <taxon>Methylocystis</taxon>
    </lineage>
</organism>
<feature type="domain" description="DUF4376" evidence="1">
    <location>
        <begin position="61"/>
        <end position="161"/>
    </location>
</feature>
<protein>
    <recommendedName>
        <fullName evidence="1">DUF4376 domain-containing protein</fullName>
    </recommendedName>
</protein>